<evidence type="ECO:0000313" key="2">
    <source>
        <dbReference type="EMBL" id="TVU15455.1"/>
    </source>
</evidence>
<dbReference type="Proteomes" id="UP000324897">
    <property type="component" value="Unassembled WGS sequence"/>
</dbReference>
<feature type="compositionally biased region" description="Basic and acidic residues" evidence="1">
    <location>
        <begin position="828"/>
        <end position="851"/>
    </location>
</feature>
<feature type="region of interest" description="Disordered" evidence="1">
    <location>
        <begin position="575"/>
        <end position="960"/>
    </location>
</feature>
<feature type="compositionally biased region" description="Basic residues" evidence="1">
    <location>
        <begin position="124"/>
        <end position="142"/>
    </location>
</feature>
<feature type="compositionally biased region" description="Basic and acidic residues" evidence="1">
    <location>
        <begin position="98"/>
        <end position="111"/>
    </location>
</feature>
<organism evidence="2 3">
    <name type="scientific">Eragrostis curvula</name>
    <name type="common">weeping love grass</name>
    <dbReference type="NCBI Taxonomy" id="38414"/>
    <lineage>
        <taxon>Eukaryota</taxon>
        <taxon>Viridiplantae</taxon>
        <taxon>Streptophyta</taxon>
        <taxon>Embryophyta</taxon>
        <taxon>Tracheophyta</taxon>
        <taxon>Spermatophyta</taxon>
        <taxon>Magnoliopsida</taxon>
        <taxon>Liliopsida</taxon>
        <taxon>Poales</taxon>
        <taxon>Poaceae</taxon>
        <taxon>PACMAD clade</taxon>
        <taxon>Chloridoideae</taxon>
        <taxon>Eragrostideae</taxon>
        <taxon>Eragrostidinae</taxon>
        <taxon>Eragrostis</taxon>
    </lineage>
</organism>
<feature type="compositionally biased region" description="Polar residues" evidence="1">
    <location>
        <begin position="931"/>
        <end position="957"/>
    </location>
</feature>
<feature type="compositionally biased region" description="Acidic residues" evidence="1">
    <location>
        <begin position="152"/>
        <end position="171"/>
    </location>
</feature>
<feature type="compositionally biased region" description="Acidic residues" evidence="1">
    <location>
        <begin position="622"/>
        <end position="641"/>
    </location>
</feature>
<feature type="compositionally biased region" description="Polar residues" evidence="1">
    <location>
        <begin position="28"/>
        <end position="40"/>
    </location>
</feature>
<feature type="compositionally biased region" description="Basic and acidic residues" evidence="1">
    <location>
        <begin position="689"/>
        <end position="713"/>
    </location>
</feature>
<feature type="compositionally biased region" description="Basic and acidic residues" evidence="1">
    <location>
        <begin position="867"/>
        <end position="877"/>
    </location>
</feature>
<feature type="non-terminal residue" evidence="2">
    <location>
        <position position="1"/>
    </location>
</feature>
<reference evidence="2 3" key="1">
    <citation type="journal article" date="2019" name="Sci. Rep.">
        <title>A high-quality genome of Eragrostis curvula grass provides insights into Poaceae evolution and supports new strategies to enhance forage quality.</title>
        <authorList>
            <person name="Carballo J."/>
            <person name="Santos B.A.C.M."/>
            <person name="Zappacosta D."/>
            <person name="Garbus I."/>
            <person name="Selva J.P."/>
            <person name="Gallo C.A."/>
            <person name="Diaz A."/>
            <person name="Albertini E."/>
            <person name="Caccamo M."/>
            <person name="Echenique V."/>
        </authorList>
    </citation>
    <scope>NUCLEOTIDE SEQUENCE [LARGE SCALE GENOMIC DNA]</scope>
    <source>
        <strain evidence="3">cv. Victoria</strain>
        <tissue evidence="2">Leaf</tissue>
    </source>
</reference>
<evidence type="ECO:0000313" key="3">
    <source>
        <dbReference type="Proteomes" id="UP000324897"/>
    </source>
</evidence>
<dbReference type="Gramene" id="TVU15455">
    <property type="protein sequence ID" value="TVU15455"/>
    <property type="gene ID" value="EJB05_38976"/>
</dbReference>
<feature type="compositionally biased region" description="Basic and acidic residues" evidence="1">
    <location>
        <begin position="590"/>
        <end position="616"/>
    </location>
</feature>
<feature type="compositionally biased region" description="Basic and acidic residues" evidence="1">
    <location>
        <begin position="172"/>
        <end position="184"/>
    </location>
</feature>
<name>A0A5J9TVX2_9POAL</name>
<feature type="compositionally biased region" description="Acidic residues" evidence="1">
    <location>
        <begin position="852"/>
        <end position="866"/>
    </location>
</feature>
<feature type="compositionally biased region" description="Low complexity" evidence="1">
    <location>
        <begin position="779"/>
        <end position="790"/>
    </location>
</feature>
<protein>
    <recommendedName>
        <fullName evidence="4">Ubiquitin-like protease family profile domain-containing protein</fullName>
    </recommendedName>
</protein>
<feature type="region of interest" description="Disordered" evidence="1">
    <location>
        <begin position="1"/>
        <end position="233"/>
    </location>
</feature>
<dbReference type="GO" id="GO:0005854">
    <property type="term" value="C:nascent polypeptide-associated complex"/>
    <property type="evidence" value="ECO:0007669"/>
    <property type="project" value="InterPro"/>
</dbReference>
<feature type="compositionally biased region" description="Acidic residues" evidence="1">
    <location>
        <begin position="185"/>
        <end position="231"/>
    </location>
</feature>
<feature type="compositionally biased region" description="Basic residues" evidence="1">
    <location>
        <begin position="1238"/>
        <end position="1249"/>
    </location>
</feature>
<feature type="compositionally biased region" description="Polar residues" evidence="1">
    <location>
        <begin position="791"/>
        <end position="801"/>
    </location>
</feature>
<keyword evidence="3" id="KW-1185">Reference proteome</keyword>
<feature type="compositionally biased region" description="Basic and acidic residues" evidence="1">
    <location>
        <begin position="755"/>
        <end position="772"/>
    </location>
</feature>
<dbReference type="InterPro" id="IPR016641">
    <property type="entry name" value="EGD2/NACA0like"/>
</dbReference>
<evidence type="ECO:0008006" key="4">
    <source>
        <dbReference type="Google" id="ProtNLM"/>
    </source>
</evidence>
<gene>
    <name evidence="2" type="ORF">EJB05_38976</name>
</gene>
<dbReference type="InterPro" id="IPR038765">
    <property type="entry name" value="Papain-like_cys_pep_sf"/>
</dbReference>
<feature type="region of interest" description="Disordered" evidence="1">
    <location>
        <begin position="1031"/>
        <end position="1189"/>
    </location>
</feature>
<comment type="caution">
    <text evidence="2">The sequence shown here is derived from an EMBL/GenBank/DDBJ whole genome shotgun (WGS) entry which is preliminary data.</text>
</comment>
<feature type="region of interest" description="Disordered" evidence="1">
    <location>
        <begin position="1238"/>
        <end position="1258"/>
    </location>
</feature>
<dbReference type="Gene3D" id="3.40.395.10">
    <property type="entry name" value="Adenoviral Proteinase, Chain A"/>
    <property type="match status" value="1"/>
</dbReference>
<feature type="compositionally biased region" description="Polar residues" evidence="1">
    <location>
        <begin position="663"/>
        <end position="677"/>
    </location>
</feature>
<dbReference type="SUPFAM" id="SSF54001">
    <property type="entry name" value="Cysteine proteinases"/>
    <property type="match status" value="1"/>
</dbReference>
<dbReference type="PANTHER" id="PTHR21713">
    <property type="entry name" value="NASCENT POLYPEPTIDE ASSOCIATED COMPLEX ALPHA SUBUNIT-RELATED"/>
    <property type="match status" value="1"/>
</dbReference>
<feature type="compositionally biased region" description="Basic and acidic residues" evidence="1">
    <location>
        <begin position="721"/>
        <end position="742"/>
    </location>
</feature>
<dbReference type="OrthoDB" id="1749738at2759"/>
<dbReference type="EMBL" id="RWGY01000031">
    <property type="protein sequence ID" value="TVU15455.1"/>
    <property type="molecule type" value="Genomic_DNA"/>
</dbReference>
<feature type="compositionally biased region" description="Basic and acidic residues" evidence="1">
    <location>
        <begin position="900"/>
        <end position="921"/>
    </location>
</feature>
<evidence type="ECO:0000256" key="1">
    <source>
        <dbReference type="SAM" id="MobiDB-lite"/>
    </source>
</evidence>
<feature type="compositionally biased region" description="Basic and acidic residues" evidence="1">
    <location>
        <begin position="1092"/>
        <end position="1119"/>
    </location>
</feature>
<sequence length="1482" mass="166919">NMVKRKKADVPPDGSKARSESPHRPVTRSMSVSEQIAPNQRTRKRKNNNKDEEECATPISKRRRLMKKTVSTRAKKKLELEDVQEERSSRRHKRKRTMRLEKTSNKKEKSAGKKNKKEKSADRKTRKKKSAEKKRGKKKSSSRKTLTFAEESAAEEDETTAEDEQSAAEEESAAKEEDSAAEEERWAEEEQSDAEEKDSAAEEDSGAEEEQSDAEEKDSAAEEDSGAEEESGAEKLVAVLQSPKKTKKDIRKRGSAKRTIELNENLSEPQKQRIRDFGFGGLLEIKLPYVPEKLSKWLLSIFNTETCELEVPFRGPIKVDDEAVNRIFELPMGTDPVVYKMRKNEDTFNLFYELVGAQSKKAPTFKDELNWFQGEGKDRVDDNWLRRWLIFVILYLDSLKTGISMNNRPTRRIAFWDKELVDKVIKMDKNKRTGKFGVLKLKENVHPIGQVLIGPQKVLEFASSSVPPQTSREIRQIISDALTSLSTRINVGVSQLVIDILATGNPPQTDAILIEPDCLHEIVQSCAPQDASAELVHVVSDAIQKFISTINQGAASFVEEVAVGRAQVNQREQELIAASSSHDACNRTGEINRERRSKNRHDPRNMIEDEVEKSLEDYGNSDAEDGNEEVGNDSDEENSSDEDGRTSAADDGVHVEDVPLSSEDAQPHSSGSDSDSLGQFVLRERNKKKTNDNKRKDDEISNDDKENYGHSDNDDGEEDESDKKIHESISKDDEISNDDKENSGQSENEDGEEDHSDKNNPENIRSPERGNNDDSVNPSQQSTDTIISSTLKDINSHSSAGNRAEHEDEDEDDRISLSHLLQRKLKNVRADENKEARNSDDNEKKDDVGDKNEDEDNDGNDEEEDRDKDATNKKKKDDDDDDDGGQGNASIKNGEEEAPGEGKKDGGQQGDKGESEGHTQRDVSGAHSDEIQNTQEETSSQNTCASGSASEGLSDQVNRYLKQDLQRAPVVPEEPRMIEQHIFFEPKTKIDVFEGLETLPNANLEFLPNNQCEERINELLNVEKVELTKEQRKRLRDPFGAKNKRTKSTGHNPGKPLRKQIAERALEKNHALEKEGDTSKEKTGADTSLSESAKKDEGLSTDQKDDGVKSDKANHEDSSKAATADYVIYQRKKKDAKKVSFAEPEQTPHVASIGARQQERKTSRKVPASKVNKDVQDTSKVAGQESKDDEVPIKLSKAFQDVPNAPSFSLGVSSQESGDSLTDSIAAEAYRQADEVVRKKKEERRRQRTHYGDTSDDDTLETPLECRIYPNINMATANKFIASREAEHLYNHVCTWRTRDASLSPVIFDNGNIKATASDIATSIAPCRCFESLVIAIAAQVLSTAKGQERKKFLSTYDTQLIMAEGYLDSQRLLNLFNEDHRNFDYIMLPIYEPITERRKATDAHEGGHWFLVIVNFKDKQFDVVDSFRKPINAKLQDTSRKVKAKIVNLWNKVTSKREDGQVKDVWRFPIKYFEGFKQLNK</sequence>
<proteinExistence type="predicted"/>
<feature type="compositionally biased region" description="Basic and acidic residues" evidence="1">
    <location>
        <begin position="1060"/>
        <end position="1084"/>
    </location>
</feature>
<accession>A0A5J9TVX2</accession>
<feature type="compositionally biased region" description="Basic and acidic residues" evidence="1">
    <location>
        <begin position="77"/>
        <end position="88"/>
    </location>
</feature>